<dbReference type="SUPFAM" id="SSF103473">
    <property type="entry name" value="MFS general substrate transporter"/>
    <property type="match status" value="1"/>
</dbReference>
<feature type="transmembrane region" description="Helical" evidence="8">
    <location>
        <begin position="256"/>
        <end position="279"/>
    </location>
</feature>
<sequence length="432" mass="44724">MSTSAEVTGPLSDRQVRRILPIAIVLTWFGPFSMDAYTPAFPQIQEYFGTSATMVQLTLGTTLVGLALGQLVAGPLSDRFGRRRPLVVGLCGYVVASLLCAFASSVEMLVLARLAQGLTAATGIVIARAIGRDVHSGPALARFYSLVAAATALAPMIGPVTGAAMVQAGLVWRWIFGLTVVLGVVGLVLSVAVLPETHPALIGGRARTVPRQARVPAHLLRRPHVLAAAGVLGLCGAAMIANLAGLPFYLQEERGLGPLVYAGAFTVGALCLISGSNLSRLLQRRILPQRLLTVAVPVMLTVAVLFALAMQARAPLFLVLPGFCALMACWGFLNPNAMAFGMTVERTAAGRASAVLGLAQFGFAAASAPLVGIVPRVAGVPSMAVVTVSCIVLGALVHFALLRPARVSAARWAGPVAEPVPAARGTVPTSPL</sequence>
<feature type="domain" description="Major facilitator superfamily (MFS) profile" evidence="9">
    <location>
        <begin position="19"/>
        <end position="406"/>
    </location>
</feature>
<comment type="subcellular location">
    <subcellularLocation>
        <location evidence="1">Cell membrane</location>
        <topology evidence="1">Multi-pass membrane protein</topology>
    </subcellularLocation>
</comment>
<organism evidence="10 11">
    <name type="scientific">Pseudonocardia ailaonensis</name>
    <dbReference type="NCBI Taxonomy" id="367279"/>
    <lineage>
        <taxon>Bacteria</taxon>
        <taxon>Bacillati</taxon>
        <taxon>Actinomycetota</taxon>
        <taxon>Actinomycetes</taxon>
        <taxon>Pseudonocardiales</taxon>
        <taxon>Pseudonocardiaceae</taxon>
        <taxon>Pseudonocardia</taxon>
    </lineage>
</organism>
<evidence type="ECO:0000256" key="7">
    <source>
        <dbReference type="ARBA" id="ARBA00023136"/>
    </source>
</evidence>
<dbReference type="EMBL" id="BAAAQK010000019">
    <property type="protein sequence ID" value="GAA1865292.1"/>
    <property type="molecule type" value="Genomic_DNA"/>
</dbReference>
<dbReference type="PANTHER" id="PTHR23502">
    <property type="entry name" value="MAJOR FACILITATOR SUPERFAMILY"/>
    <property type="match status" value="1"/>
</dbReference>
<evidence type="ECO:0000256" key="5">
    <source>
        <dbReference type="ARBA" id="ARBA00022692"/>
    </source>
</evidence>
<keyword evidence="6 8" id="KW-1133">Transmembrane helix</keyword>
<feature type="transmembrane region" description="Helical" evidence="8">
    <location>
        <begin position="85"/>
        <end position="104"/>
    </location>
</feature>
<feature type="transmembrane region" description="Helical" evidence="8">
    <location>
        <begin position="380"/>
        <end position="402"/>
    </location>
</feature>
<evidence type="ECO:0000313" key="10">
    <source>
        <dbReference type="EMBL" id="GAA1865292.1"/>
    </source>
</evidence>
<comment type="caution">
    <text evidence="10">The sequence shown here is derived from an EMBL/GenBank/DDBJ whole genome shotgun (WGS) entry which is preliminary data.</text>
</comment>
<dbReference type="Proteomes" id="UP001500449">
    <property type="component" value="Unassembled WGS sequence"/>
</dbReference>
<evidence type="ECO:0000256" key="2">
    <source>
        <dbReference type="ARBA" id="ARBA00006236"/>
    </source>
</evidence>
<protein>
    <submittedName>
        <fullName evidence="10">Multidrug effflux MFS transporter</fullName>
    </submittedName>
</protein>
<feature type="transmembrane region" description="Helical" evidence="8">
    <location>
        <begin position="354"/>
        <end position="374"/>
    </location>
</feature>
<evidence type="ECO:0000313" key="11">
    <source>
        <dbReference type="Proteomes" id="UP001500449"/>
    </source>
</evidence>
<evidence type="ECO:0000256" key="1">
    <source>
        <dbReference type="ARBA" id="ARBA00004651"/>
    </source>
</evidence>
<keyword evidence="7 8" id="KW-0472">Membrane</keyword>
<gene>
    <name evidence="10" type="ORF">GCM10009836_52050</name>
</gene>
<feature type="transmembrane region" description="Helical" evidence="8">
    <location>
        <begin position="291"/>
        <end position="310"/>
    </location>
</feature>
<dbReference type="RefSeq" id="WP_344422380.1">
    <property type="nucleotide sequence ID" value="NZ_BAAAQK010000019.1"/>
</dbReference>
<keyword evidence="4" id="KW-1003">Cell membrane</keyword>
<evidence type="ECO:0000256" key="3">
    <source>
        <dbReference type="ARBA" id="ARBA00022448"/>
    </source>
</evidence>
<comment type="similarity">
    <text evidence="2">Belongs to the major facilitator superfamily. Bcr/CmlA family.</text>
</comment>
<reference evidence="10 11" key="1">
    <citation type="journal article" date="2019" name="Int. J. Syst. Evol. Microbiol.">
        <title>The Global Catalogue of Microorganisms (GCM) 10K type strain sequencing project: providing services to taxonomists for standard genome sequencing and annotation.</title>
        <authorList>
            <consortium name="The Broad Institute Genomics Platform"/>
            <consortium name="The Broad Institute Genome Sequencing Center for Infectious Disease"/>
            <person name="Wu L."/>
            <person name="Ma J."/>
        </authorList>
    </citation>
    <scope>NUCLEOTIDE SEQUENCE [LARGE SCALE GENOMIC DNA]</scope>
    <source>
        <strain evidence="10 11">JCM 16009</strain>
    </source>
</reference>
<dbReference type="InterPro" id="IPR005829">
    <property type="entry name" value="Sugar_transporter_CS"/>
</dbReference>
<dbReference type="PANTHER" id="PTHR23502:SF132">
    <property type="entry name" value="POLYAMINE TRANSPORTER 2-RELATED"/>
    <property type="match status" value="1"/>
</dbReference>
<keyword evidence="3" id="KW-0813">Transport</keyword>
<feature type="transmembrane region" description="Helical" evidence="8">
    <location>
        <begin position="225"/>
        <end position="250"/>
    </location>
</feature>
<feature type="transmembrane region" description="Helical" evidence="8">
    <location>
        <begin position="171"/>
        <end position="194"/>
    </location>
</feature>
<dbReference type="CDD" id="cd17320">
    <property type="entry name" value="MFS_MdfA_MDR_like"/>
    <property type="match status" value="1"/>
</dbReference>
<dbReference type="InterPro" id="IPR004812">
    <property type="entry name" value="Efflux_drug-R_Bcr/CmlA"/>
</dbReference>
<feature type="transmembrane region" description="Helical" evidence="8">
    <location>
        <begin position="316"/>
        <end position="333"/>
    </location>
</feature>
<feature type="transmembrane region" description="Helical" evidence="8">
    <location>
        <begin position="54"/>
        <end position="73"/>
    </location>
</feature>
<dbReference type="Pfam" id="PF07690">
    <property type="entry name" value="MFS_1"/>
    <property type="match status" value="1"/>
</dbReference>
<keyword evidence="11" id="KW-1185">Reference proteome</keyword>
<feature type="transmembrane region" description="Helical" evidence="8">
    <location>
        <begin position="16"/>
        <end position="34"/>
    </location>
</feature>
<dbReference type="PROSITE" id="PS50850">
    <property type="entry name" value="MFS"/>
    <property type="match status" value="1"/>
</dbReference>
<accession>A0ABN2NE44</accession>
<dbReference type="Gene3D" id="1.20.1720.10">
    <property type="entry name" value="Multidrug resistance protein D"/>
    <property type="match status" value="1"/>
</dbReference>
<dbReference type="PROSITE" id="PS00216">
    <property type="entry name" value="SUGAR_TRANSPORT_1"/>
    <property type="match status" value="1"/>
</dbReference>
<proteinExistence type="inferred from homology"/>
<dbReference type="InterPro" id="IPR036259">
    <property type="entry name" value="MFS_trans_sf"/>
</dbReference>
<evidence type="ECO:0000256" key="4">
    <source>
        <dbReference type="ARBA" id="ARBA00022475"/>
    </source>
</evidence>
<keyword evidence="5 8" id="KW-0812">Transmembrane</keyword>
<dbReference type="InterPro" id="IPR011701">
    <property type="entry name" value="MFS"/>
</dbReference>
<evidence type="ECO:0000259" key="9">
    <source>
        <dbReference type="PROSITE" id="PS50850"/>
    </source>
</evidence>
<feature type="transmembrane region" description="Helical" evidence="8">
    <location>
        <begin position="110"/>
        <end position="131"/>
    </location>
</feature>
<dbReference type="InterPro" id="IPR020846">
    <property type="entry name" value="MFS_dom"/>
</dbReference>
<evidence type="ECO:0000256" key="8">
    <source>
        <dbReference type="SAM" id="Phobius"/>
    </source>
</evidence>
<name>A0ABN2NE44_9PSEU</name>
<evidence type="ECO:0000256" key="6">
    <source>
        <dbReference type="ARBA" id="ARBA00022989"/>
    </source>
</evidence>
<feature type="transmembrane region" description="Helical" evidence="8">
    <location>
        <begin position="143"/>
        <end position="165"/>
    </location>
</feature>
<dbReference type="NCBIfam" id="TIGR00710">
    <property type="entry name" value="efflux_Bcr_CflA"/>
    <property type="match status" value="1"/>
</dbReference>